<protein>
    <submittedName>
        <fullName evidence="2">Uncharacterized protein</fullName>
    </submittedName>
</protein>
<accession>A0A9P6FPS0</accession>
<gene>
    <name evidence="2" type="ORF">BGW38_004078</name>
</gene>
<sequence>MRVTQRDLERQGAKIRRELVRRHPFARSSQRYTRRQKERENYRQTRQQERAQEATFQSHVHFQEEQFSARKERHEALVKFTNSISQYHAGVQARCQTIRSVDERTP</sequence>
<dbReference type="EMBL" id="JAABOA010002643">
    <property type="protein sequence ID" value="KAF9579603.1"/>
    <property type="molecule type" value="Genomic_DNA"/>
</dbReference>
<name>A0A9P6FPS0_9FUNG</name>
<feature type="region of interest" description="Disordered" evidence="1">
    <location>
        <begin position="23"/>
        <end position="57"/>
    </location>
</feature>
<reference evidence="2" key="1">
    <citation type="journal article" date="2020" name="Fungal Divers.">
        <title>Resolving the Mortierellaceae phylogeny through synthesis of multi-gene phylogenetics and phylogenomics.</title>
        <authorList>
            <person name="Vandepol N."/>
            <person name="Liber J."/>
            <person name="Desiro A."/>
            <person name="Na H."/>
            <person name="Kennedy M."/>
            <person name="Barry K."/>
            <person name="Grigoriev I.V."/>
            <person name="Miller A.N."/>
            <person name="O'Donnell K."/>
            <person name="Stajich J.E."/>
            <person name="Bonito G."/>
        </authorList>
    </citation>
    <scope>NUCLEOTIDE SEQUENCE</scope>
    <source>
        <strain evidence="2">KOD1015</strain>
    </source>
</reference>
<keyword evidence="3" id="KW-1185">Reference proteome</keyword>
<comment type="caution">
    <text evidence="2">The sequence shown here is derived from an EMBL/GenBank/DDBJ whole genome shotgun (WGS) entry which is preliminary data.</text>
</comment>
<evidence type="ECO:0000256" key="1">
    <source>
        <dbReference type="SAM" id="MobiDB-lite"/>
    </source>
</evidence>
<feature type="compositionally biased region" description="Basic and acidic residues" evidence="1">
    <location>
        <begin position="35"/>
        <end position="52"/>
    </location>
</feature>
<evidence type="ECO:0000313" key="2">
    <source>
        <dbReference type="EMBL" id="KAF9579603.1"/>
    </source>
</evidence>
<dbReference type="Proteomes" id="UP000780801">
    <property type="component" value="Unassembled WGS sequence"/>
</dbReference>
<feature type="non-terminal residue" evidence="2">
    <location>
        <position position="106"/>
    </location>
</feature>
<proteinExistence type="predicted"/>
<organism evidence="2 3">
    <name type="scientific">Lunasporangiospora selenospora</name>
    <dbReference type="NCBI Taxonomy" id="979761"/>
    <lineage>
        <taxon>Eukaryota</taxon>
        <taxon>Fungi</taxon>
        <taxon>Fungi incertae sedis</taxon>
        <taxon>Mucoromycota</taxon>
        <taxon>Mortierellomycotina</taxon>
        <taxon>Mortierellomycetes</taxon>
        <taxon>Mortierellales</taxon>
        <taxon>Mortierellaceae</taxon>
        <taxon>Lunasporangiospora</taxon>
    </lineage>
</organism>
<dbReference type="AlphaFoldDB" id="A0A9P6FPS0"/>
<evidence type="ECO:0000313" key="3">
    <source>
        <dbReference type="Proteomes" id="UP000780801"/>
    </source>
</evidence>